<accession>A0A9P3GBB9</accession>
<name>A0A9P3GBB9_9APHY</name>
<evidence type="ECO:0000313" key="1">
    <source>
        <dbReference type="EMBL" id="GJE92928.1"/>
    </source>
</evidence>
<reference evidence="1 2" key="1">
    <citation type="submission" date="2021-08" db="EMBL/GenBank/DDBJ databases">
        <title>Draft Genome Sequence of Phanerochaete sordida strain YK-624.</title>
        <authorList>
            <person name="Mori T."/>
            <person name="Dohra H."/>
            <person name="Suzuki T."/>
            <person name="Kawagishi H."/>
            <person name="Hirai H."/>
        </authorList>
    </citation>
    <scope>NUCLEOTIDE SEQUENCE [LARGE SCALE GENOMIC DNA]</scope>
    <source>
        <strain evidence="1 2">YK-624</strain>
    </source>
</reference>
<dbReference type="Proteomes" id="UP000703269">
    <property type="component" value="Unassembled WGS sequence"/>
</dbReference>
<dbReference type="EMBL" id="BPQB01000029">
    <property type="protein sequence ID" value="GJE92928.1"/>
    <property type="molecule type" value="Genomic_DNA"/>
</dbReference>
<dbReference type="AlphaFoldDB" id="A0A9P3GBB9"/>
<sequence length="80" mass="8794">MASRRERRAFNCTGRAAGFREGRVTSRRHACQGTRVWRRELPSIEQREPISHIVAGNNAVAESRVYQTIVGGGEGNSAGP</sequence>
<gene>
    <name evidence="1" type="ORF">PsYK624_090870</name>
</gene>
<protein>
    <submittedName>
        <fullName evidence="1">Uncharacterized protein</fullName>
    </submittedName>
</protein>
<comment type="caution">
    <text evidence="1">The sequence shown here is derived from an EMBL/GenBank/DDBJ whole genome shotgun (WGS) entry which is preliminary data.</text>
</comment>
<proteinExistence type="predicted"/>
<organism evidence="1 2">
    <name type="scientific">Phanerochaete sordida</name>
    <dbReference type="NCBI Taxonomy" id="48140"/>
    <lineage>
        <taxon>Eukaryota</taxon>
        <taxon>Fungi</taxon>
        <taxon>Dikarya</taxon>
        <taxon>Basidiomycota</taxon>
        <taxon>Agaricomycotina</taxon>
        <taxon>Agaricomycetes</taxon>
        <taxon>Polyporales</taxon>
        <taxon>Phanerochaetaceae</taxon>
        <taxon>Phanerochaete</taxon>
    </lineage>
</organism>
<evidence type="ECO:0000313" key="2">
    <source>
        <dbReference type="Proteomes" id="UP000703269"/>
    </source>
</evidence>
<keyword evidence="2" id="KW-1185">Reference proteome</keyword>